<evidence type="ECO:0000256" key="8">
    <source>
        <dbReference type="ARBA" id="ARBA00022448"/>
    </source>
</evidence>
<keyword evidence="11 17" id="KW-0808">Transferase</keyword>
<proteinExistence type="inferred from homology"/>
<name>A0ABQ4DX48_9ACTN</name>
<comment type="caution">
    <text evidence="21">The sequence shown here is derived from an EMBL/GenBank/DDBJ whole genome shotgun (WGS) entry which is preliminary data.</text>
</comment>
<dbReference type="InterPro" id="IPR024692">
    <property type="entry name" value="PTS_EI"/>
</dbReference>
<dbReference type="Gene3D" id="3.50.30.10">
    <property type="entry name" value="Phosphohistidine domain"/>
    <property type="match status" value="1"/>
</dbReference>
<evidence type="ECO:0000256" key="14">
    <source>
        <dbReference type="ARBA" id="ARBA00022777"/>
    </source>
</evidence>
<feature type="domain" description="Phosphotransferase system enzyme I N-terminal" evidence="20">
    <location>
        <begin position="11"/>
        <end position="127"/>
    </location>
</feature>
<evidence type="ECO:0000256" key="17">
    <source>
        <dbReference type="PIRNR" id="PIRNR000732"/>
    </source>
</evidence>
<keyword evidence="13 17" id="KW-0479">Metal-binding</keyword>
<evidence type="ECO:0000259" key="19">
    <source>
        <dbReference type="Pfam" id="PF02896"/>
    </source>
</evidence>
<dbReference type="InterPro" id="IPR040442">
    <property type="entry name" value="Pyrv_kinase-like_dom_sf"/>
</dbReference>
<dbReference type="Proteomes" id="UP000646749">
    <property type="component" value="Unassembled WGS sequence"/>
</dbReference>
<protein>
    <recommendedName>
        <fullName evidence="7 17">Phosphoenolpyruvate-protein phosphotransferase</fullName>
        <ecNumber evidence="6 17">2.7.3.9</ecNumber>
    </recommendedName>
    <alternativeName>
        <fullName evidence="16 17">Phosphotransferase system, enzyme I</fullName>
    </alternativeName>
</protein>
<dbReference type="InterPro" id="IPR036637">
    <property type="entry name" value="Phosphohistidine_dom_sf"/>
</dbReference>
<dbReference type="InterPro" id="IPR006318">
    <property type="entry name" value="PTS_EI-like"/>
</dbReference>
<evidence type="ECO:0000256" key="2">
    <source>
        <dbReference type="ARBA" id="ARBA00001946"/>
    </source>
</evidence>
<dbReference type="PANTHER" id="PTHR46244">
    <property type="entry name" value="PHOSPHOENOLPYRUVATE-PROTEIN PHOSPHOTRANSFERASE"/>
    <property type="match status" value="1"/>
</dbReference>
<dbReference type="SUPFAM" id="SSF47831">
    <property type="entry name" value="Enzyme I of the PEP:sugar phosphotransferase system HPr-binding (sub)domain"/>
    <property type="match status" value="1"/>
</dbReference>
<dbReference type="PANTHER" id="PTHR46244:SF3">
    <property type="entry name" value="PHOSPHOENOLPYRUVATE-PROTEIN PHOSPHOTRANSFERASE"/>
    <property type="match status" value="1"/>
</dbReference>
<dbReference type="Pfam" id="PF05524">
    <property type="entry name" value="PEP-utilisers_N"/>
    <property type="match status" value="1"/>
</dbReference>
<keyword evidence="12 17" id="KW-0598">Phosphotransferase system</keyword>
<dbReference type="Pfam" id="PF02896">
    <property type="entry name" value="PEP-utilizers_C"/>
    <property type="match status" value="1"/>
</dbReference>
<reference evidence="21 22" key="1">
    <citation type="submission" date="2021-01" db="EMBL/GenBank/DDBJ databases">
        <title>Whole genome shotgun sequence of Plantactinospora endophytica NBRC 110450.</title>
        <authorList>
            <person name="Komaki H."/>
            <person name="Tamura T."/>
        </authorList>
    </citation>
    <scope>NUCLEOTIDE SEQUENCE [LARGE SCALE GENOMIC DNA]</scope>
    <source>
        <strain evidence="21 22">NBRC 110450</strain>
    </source>
</reference>
<evidence type="ECO:0000256" key="11">
    <source>
        <dbReference type="ARBA" id="ARBA00022679"/>
    </source>
</evidence>
<accession>A0ABQ4DX48</accession>
<dbReference type="InterPro" id="IPR008731">
    <property type="entry name" value="PTS_EIN"/>
</dbReference>
<dbReference type="InterPro" id="IPR008279">
    <property type="entry name" value="PEP-util_enz_mobile_dom"/>
</dbReference>
<feature type="domain" description="PEP-utilising enzyme mobile" evidence="18">
    <location>
        <begin position="157"/>
        <end position="225"/>
    </location>
</feature>
<dbReference type="Pfam" id="PF00391">
    <property type="entry name" value="PEP-utilizers"/>
    <property type="match status" value="1"/>
</dbReference>
<evidence type="ECO:0000256" key="3">
    <source>
        <dbReference type="ARBA" id="ARBA00002728"/>
    </source>
</evidence>
<evidence type="ECO:0000256" key="10">
    <source>
        <dbReference type="ARBA" id="ARBA00022597"/>
    </source>
</evidence>
<comment type="function">
    <text evidence="3 17">General (non sugar-specific) component of the phosphoenolpyruvate-dependent sugar phosphotransferase system (sugar PTS). This major carbohydrate active-transport system catalyzes the phosphorylation of incoming sugar substrates concomitantly with their translocation across the cell membrane. Enzyme I transfers the phosphoryl group from phosphoenolpyruvate (PEP) to the phosphoryl carrier protein (HPr).</text>
</comment>
<dbReference type="PROSITE" id="PS00370">
    <property type="entry name" value="PEP_ENZYMES_PHOS_SITE"/>
    <property type="match status" value="1"/>
</dbReference>
<dbReference type="EC" id="2.7.3.9" evidence="6 17"/>
<keyword evidence="22" id="KW-1185">Reference proteome</keyword>
<dbReference type="Gene3D" id="3.20.20.60">
    <property type="entry name" value="Phosphoenolpyruvate-binding domains"/>
    <property type="match status" value="1"/>
</dbReference>
<evidence type="ECO:0000256" key="9">
    <source>
        <dbReference type="ARBA" id="ARBA00022490"/>
    </source>
</evidence>
<evidence type="ECO:0000256" key="7">
    <source>
        <dbReference type="ARBA" id="ARBA00016544"/>
    </source>
</evidence>
<dbReference type="EMBL" id="BONW01000008">
    <property type="protein sequence ID" value="GIG87027.1"/>
    <property type="molecule type" value="Genomic_DNA"/>
</dbReference>
<comment type="cofactor">
    <cofactor evidence="2 17">
        <name>Mg(2+)</name>
        <dbReference type="ChEBI" id="CHEBI:18420"/>
    </cofactor>
</comment>
<dbReference type="InterPro" id="IPR000121">
    <property type="entry name" value="PEP_util_C"/>
</dbReference>
<evidence type="ECO:0000256" key="15">
    <source>
        <dbReference type="ARBA" id="ARBA00022842"/>
    </source>
</evidence>
<evidence type="ECO:0000256" key="13">
    <source>
        <dbReference type="ARBA" id="ARBA00022723"/>
    </source>
</evidence>
<dbReference type="PIRSF" id="PIRSF000732">
    <property type="entry name" value="PTS_enzyme_I"/>
    <property type="match status" value="1"/>
</dbReference>
<feature type="domain" description="PEP-utilising enzyme C-terminal" evidence="19">
    <location>
        <begin position="256"/>
        <end position="523"/>
    </location>
</feature>
<dbReference type="InterPro" id="IPR023151">
    <property type="entry name" value="PEP_util_CS"/>
</dbReference>
<evidence type="ECO:0000313" key="22">
    <source>
        <dbReference type="Proteomes" id="UP000646749"/>
    </source>
</evidence>
<dbReference type="InterPro" id="IPR050499">
    <property type="entry name" value="PEP-utilizing_PTS_enzyme"/>
</dbReference>
<evidence type="ECO:0000259" key="18">
    <source>
        <dbReference type="Pfam" id="PF00391"/>
    </source>
</evidence>
<evidence type="ECO:0000256" key="16">
    <source>
        <dbReference type="ARBA" id="ARBA00033235"/>
    </source>
</evidence>
<dbReference type="PRINTS" id="PR01736">
    <property type="entry name" value="PHPHTRNFRASE"/>
</dbReference>
<keyword evidence="14 17" id="KW-0418">Kinase</keyword>
<evidence type="ECO:0000256" key="12">
    <source>
        <dbReference type="ARBA" id="ARBA00022683"/>
    </source>
</evidence>
<dbReference type="SUPFAM" id="SSF51621">
    <property type="entry name" value="Phosphoenolpyruvate/pyruvate domain"/>
    <property type="match status" value="1"/>
</dbReference>
<gene>
    <name evidence="21" type="primary">ptsI</name>
    <name evidence="21" type="ORF">Pen02_19630</name>
</gene>
<comment type="catalytic activity">
    <reaction evidence="1 17">
        <text>L-histidyl-[protein] + phosphoenolpyruvate = N(pros)-phospho-L-histidyl-[protein] + pyruvate</text>
        <dbReference type="Rhea" id="RHEA:23880"/>
        <dbReference type="Rhea" id="RHEA-COMP:9745"/>
        <dbReference type="Rhea" id="RHEA-COMP:9746"/>
        <dbReference type="ChEBI" id="CHEBI:15361"/>
        <dbReference type="ChEBI" id="CHEBI:29979"/>
        <dbReference type="ChEBI" id="CHEBI:58702"/>
        <dbReference type="ChEBI" id="CHEBI:64837"/>
        <dbReference type="EC" id="2.7.3.9"/>
    </reaction>
</comment>
<dbReference type="Gene3D" id="1.10.274.10">
    <property type="entry name" value="PtsI, HPr-binding domain"/>
    <property type="match status" value="1"/>
</dbReference>
<dbReference type="PROSITE" id="PS00742">
    <property type="entry name" value="PEP_ENZYMES_2"/>
    <property type="match status" value="1"/>
</dbReference>
<evidence type="ECO:0000256" key="4">
    <source>
        <dbReference type="ARBA" id="ARBA00004496"/>
    </source>
</evidence>
<dbReference type="NCBIfam" id="TIGR01417">
    <property type="entry name" value="PTS_I_fam"/>
    <property type="match status" value="1"/>
</dbReference>
<evidence type="ECO:0000256" key="1">
    <source>
        <dbReference type="ARBA" id="ARBA00000683"/>
    </source>
</evidence>
<dbReference type="RefSeq" id="WP_203865616.1">
    <property type="nucleotide sequence ID" value="NZ_BONW01000008.1"/>
</dbReference>
<keyword evidence="9 17" id="KW-0963">Cytoplasm</keyword>
<evidence type="ECO:0000259" key="20">
    <source>
        <dbReference type="Pfam" id="PF05524"/>
    </source>
</evidence>
<keyword evidence="15 17" id="KW-0460">Magnesium</keyword>
<dbReference type="InterPro" id="IPR036618">
    <property type="entry name" value="PtsI_HPr-bd_sf"/>
</dbReference>
<dbReference type="InterPro" id="IPR018274">
    <property type="entry name" value="PEP_util_AS"/>
</dbReference>
<evidence type="ECO:0000256" key="5">
    <source>
        <dbReference type="ARBA" id="ARBA00007837"/>
    </source>
</evidence>
<keyword evidence="10 17" id="KW-0762">Sugar transport</keyword>
<evidence type="ECO:0000313" key="21">
    <source>
        <dbReference type="EMBL" id="GIG87027.1"/>
    </source>
</evidence>
<organism evidence="21 22">
    <name type="scientific">Plantactinospora endophytica</name>
    <dbReference type="NCBI Taxonomy" id="673535"/>
    <lineage>
        <taxon>Bacteria</taxon>
        <taxon>Bacillati</taxon>
        <taxon>Actinomycetota</taxon>
        <taxon>Actinomycetes</taxon>
        <taxon>Micromonosporales</taxon>
        <taxon>Micromonosporaceae</taxon>
        <taxon>Plantactinospora</taxon>
    </lineage>
</organism>
<keyword evidence="8 17" id="KW-0813">Transport</keyword>
<evidence type="ECO:0000256" key="6">
    <source>
        <dbReference type="ARBA" id="ARBA00012232"/>
    </source>
</evidence>
<dbReference type="SUPFAM" id="SSF52009">
    <property type="entry name" value="Phosphohistidine domain"/>
    <property type="match status" value="1"/>
</dbReference>
<comment type="similarity">
    <text evidence="5 17">Belongs to the PEP-utilizing enzyme family.</text>
</comment>
<sequence>MSEPAGPAPLHGIGVSPGLAGGPVLRVAPVPPLPAPVPVTDPDAEADRAVAALREVVAELTRRADRSGEKTLVDVLRAQAMMADDPVLLDAVREHVLAGTDAPHAVDAAFATHRAAFEAAGGYLAERVADLDDLRDRAVAVCLGRPMPGVPSPGHRYVLTAWDLAPADTVDLDPEQVVALVTESGGPTSHTAILARALGLPAVVACSGARDLVDGTVVLVDGTTGAVRVDVDPDELAAAETAERERRTAVAATSGPGRTADGHPVALLANIGAARDLAAADGAEGVGLFRTELLFLDRTREPELAEQAEAYREVFAALAGRRVVIRTLDAGADKPLPFLHQTDEPNPALGVRGLRLVRERPELLRTQLAAIARAAEQTGADVWVMAPMVATRAEAAQFADAVHEAGLPKAGVMVEVPAAALRAGQLLEVVDFLSIGTNDLSQYTFAADRQSGVLAELLDPWQPALLRLIAEVGTAGRAAGKPVGVCGEAAADPLLAPVLVGLGMTSLSMSGRSLAPVRAALAARTYADCERLARLALAADDAERARKAVA</sequence>
<dbReference type="InterPro" id="IPR015813">
    <property type="entry name" value="Pyrv/PenolPyrv_kinase-like_dom"/>
</dbReference>
<comment type="subcellular location">
    <subcellularLocation>
        <location evidence="4 17">Cytoplasm</location>
    </subcellularLocation>
</comment>